<dbReference type="EMBL" id="CBXV010000008">
    <property type="protein sequence ID" value="CDM66656.1"/>
    <property type="molecule type" value="Genomic_DNA"/>
</dbReference>
<keyword evidence="2 7" id="KW-0963">Cytoplasm</keyword>
<feature type="active site" description="Proton donor/acceptor" evidence="7">
    <location>
        <position position="160"/>
    </location>
</feature>
<dbReference type="SUPFAM" id="SSF51569">
    <property type="entry name" value="Aldolase"/>
    <property type="match status" value="1"/>
</dbReference>
<protein>
    <recommendedName>
        <fullName evidence="7">Deoxyribose-phosphate aldolase</fullName>
        <shortName evidence="7">DERA</shortName>
        <ecNumber evidence="7">4.1.2.4</ecNumber>
    </recommendedName>
    <alternativeName>
        <fullName evidence="7">2-deoxy-D-ribose 5-phosphate aldolase</fullName>
    </alternativeName>
    <alternativeName>
        <fullName evidence="7">Phosphodeoxyriboaldolase</fullName>
        <shortName evidence="7">Deoxyriboaldolase</shortName>
    </alternativeName>
</protein>
<comment type="function">
    <text evidence="6 7">Catalyzes a reversible aldol reaction between acetaldehyde and D-glyceraldehyde 3-phosphate to generate 2-deoxy-D-ribose 5-phosphate.</text>
</comment>
<dbReference type="HAMAP" id="MF_00114">
    <property type="entry name" value="DeoC_type1"/>
    <property type="match status" value="1"/>
</dbReference>
<comment type="pathway">
    <text evidence="7">Carbohydrate degradation; 2-deoxy-D-ribose 1-phosphate degradation; D-glyceraldehyde 3-phosphate and acetaldehyde from 2-deoxy-alpha-D-ribose 1-phosphate: step 2/2.</text>
</comment>
<dbReference type="InterPro" id="IPR013785">
    <property type="entry name" value="Aldolase_TIM"/>
</dbReference>
<dbReference type="GO" id="GO:0004139">
    <property type="term" value="F:deoxyribose-phosphate aldolase activity"/>
    <property type="evidence" value="ECO:0007669"/>
    <property type="project" value="UniProtKB-UniRule"/>
</dbReference>
<evidence type="ECO:0000256" key="1">
    <source>
        <dbReference type="ARBA" id="ARBA00010936"/>
    </source>
</evidence>
<comment type="similarity">
    <text evidence="1 7">Belongs to the DeoC/FbaB aldolase family. DeoC type 1 subfamily.</text>
</comment>
<dbReference type="PANTHER" id="PTHR10889">
    <property type="entry name" value="DEOXYRIBOSE-PHOSPHATE ALDOLASE"/>
    <property type="match status" value="1"/>
</dbReference>
<reference evidence="8 9" key="1">
    <citation type="submission" date="2013-12" db="EMBL/GenBank/DDBJ databases">
        <authorList>
            <person name="Stott M."/>
        </authorList>
    </citation>
    <scope>NUCLEOTIDE SEQUENCE [LARGE SCALE GENOMIC DNA]</scope>
    <source>
        <strain evidence="8 9">K22</strain>
    </source>
</reference>
<feature type="active site" description="Proton donor/acceptor" evidence="7">
    <location>
        <position position="253"/>
    </location>
</feature>
<dbReference type="STRING" id="454194.PYK22_02689"/>
<dbReference type="InterPro" id="IPR002915">
    <property type="entry name" value="DeoC/FbaB/LacD_aldolase"/>
</dbReference>
<dbReference type="PANTHER" id="PTHR10889:SF1">
    <property type="entry name" value="DEOXYRIBOSE-PHOSPHATE ALDOLASE"/>
    <property type="match status" value="1"/>
</dbReference>
<dbReference type="SMART" id="SM01133">
    <property type="entry name" value="DeoC"/>
    <property type="match status" value="1"/>
</dbReference>
<accession>A0A0B6X009</accession>
<reference evidence="8 9" key="2">
    <citation type="submission" date="2015-01" db="EMBL/GenBank/DDBJ databases">
        <title>Complete genome sequence of Pyrinomonas methylaliphatogenes type strain K22T.</title>
        <authorList>
            <person name="Lee K.C.Y."/>
            <person name="Power J.F."/>
            <person name="Dunfield P.F."/>
            <person name="Morgan X.C."/>
            <person name="Huttenhower C."/>
            <person name="Stott M.B."/>
        </authorList>
    </citation>
    <scope>NUCLEOTIDE SEQUENCE [LARGE SCALE GENOMIC DNA]</scope>
    <source>
        <strain evidence="8 9">K22</strain>
    </source>
</reference>
<dbReference type="GO" id="GO:0016052">
    <property type="term" value="P:carbohydrate catabolic process"/>
    <property type="evidence" value="ECO:0007669"/>
    <property type="project" value="TreeGrafter"/>
</dbReference>
<dbReference type="InterPro" id="IPR011343">
    <property type="entry name" value="DeoC"/>
</dbReference>
<feature type="active site" description="Schiff-base intermediate with acetaldehyde" evidence="7">
    <location>
        <position position="224"/>
    </location>
</feature>
<evidence type="ECO:0000313" key="9">
    <source>
        <dbReference type="Proteomes" id="UP000031518"/>
    </source>
</evidence>
<name>A0A0B6X009_9BACT</name>
<evidence type="ECO:0000256" key="5">
    <source>
        <dbReference type="ARBA" id="ARBA00048791"/>
    </source>
</evidence>
<dbReference type="AlphaFoldDB" id="A0A0B6X009"/>
<dbReference type="CDD" id="cd00959">
    <property type="entry name" value="DeoC"/>
    <property type="match status" value="1"/>
</dbReference>
<organism evidence="8 9">
    <name type="scientific">Pyrinomonas methylaliphatogenes</name>
    <dbReference type="NCBI Taxonomy" id="454194"/>
    <lineage>
        <taxon>Bacteria</taxon>
        <taxon>Pseudomonadati</taxon>
        <taxon>Acidobacteriota</taxon>
        <taxon>Blastocatellia</taxon>
        <taxon>Blastocatellales</taxon>
        <taxon>Pyrinomonadaceae</taxon>
        <taxon>Pyrinomonas</taxon>
    </lineage>
</organism>
<dbReference type="GO" id="GO:0006018">
    <property type="term" value="P:2-deoxyribose 1-phosphate catabolic process"/>
    <property type="evidence" value="ECO:0007669"/>
    <property type="project" value="UniProtKB-UniRule"/>
</dbReference>
<dbReference type="OrthoDB" id="9778711at2"/>
<comment type="catalytic activity">
    <reaction evidence="5 7">
        <text>2-deoxy-D-ribose 5-phosphate = D-glyceraldehyde 3-phosphate + acetaldehyde</text>
        <dbReference type="Rhea" id="RHEA:12821"/>
        <dbReference type="ChEBI" id="CHEBI:15343"/>
        <dbReference type="ChEBI" id="CHEBI:59776"/>
        <dbReference type="ChEBI" id="CHEBI:62877"/>
        <dbReference type="EC" id="4.1.2.4"/>
    </reaction>
</comment>
<comment type="subcellular location">
    <subcellularLocation>
        <location evidence="7">Cytoplasm</location>
    </subcellularLocation>
</comment>
<dbReference type="NCBIfam" id="TIGR00126">
    <property type="entry name" value="deoC"/>
    <property type="match status" value="1"/>
</dbReference>
<evidence type="ECO:0000256" key="3">
    <source>
        <dbReference type="ARBA" id="ARBA00023239"/>
    </source>
</evidence>
<evidence type="ECO:0000256" key="6">
    <source>
        <dbReference type="ARBA" id="ARBA00056337"/>
    </source>
</evidence>
<dbReference type="FunFam" id="3.20.20.70:FF:000044">
    <property type="entry name" value="Deoxyribose-phosphate aldolase"/>
    <property type="match status" value="1"/>
</dbReference>
<dbReference type="EC" id="4.1.2.4" evidence="7"/>
<proteinExistence type="inferred from homology"/>
<dbReference type="Pfam" id="PF01791">
    <property type="entry name" value="DeoC"/>
    <property type="match status" value="1"/>
</dbReference>
<evidence type="ECO:0000256" key="4">
    <source>
        <dbReference type="ARBA" id="ARBA00023270"/>
    </source>
</evidence>
<dbReference type="InterPro" id="IPR028581">
    <property type="entry name" value="DeoC_typeI"/>
</dbReference>
<keyword evidence="4 7" id="KW-0704">Schiff base</keyword>
<dbReference type="GO" id="GO:0005737">
    <property type="term" value="C:cytoplasm"/>
    <property type="evidence" value="ECO:0007669"/>
    <property type="project" value="UniProtKB-SubCell"/>
</dbReference>
<evidence type="ECO:0000256" key="2">
    <source>
        <dbReference type="ARBA" id="ARBA00022490"/>
    </source>
</evidence>
<dbReference type="GO" id="GO:0009264">
    <property type="term" value="P:deoxyribonucleotide catabolic process"/>
    <property type="evidence" value="ECO:0007669"/>
    <property type="project" value="UniProtKB-UniRule"/>
</dbReference>
<gene>
    <name evidence="7" type="primary">deoC</name>
    <name evidence="8" type="ORF">PYK22_02689</name>
</gene>
<dbReference type="Gene3D" id="3.20.20.70">
    <property type="entry name" value="Aldolase class I"/>
    <property type="match status" value="1"/>
</dbReference>
<dbReference type="UniPathway" id="UPA00002">
    <property type="reaction ID" value="UER00468"/>
</dbReference>
<keyword evidence="9" id="KW-1185">Reference proteome</keyword>
<keyword evidence="3 7" id="KW-0456">Lyase</keyword>
<sequence>MVVAYDGELERLVEQITEEIVARLERERGIDQAALCSCTSECFNRCPERIKRVVDAGAARIGLVLGATASARDWASLIDHTLLKPEATESDIRRLCEEAARYGFASVCVNPFWVKSAACLLRGTGVPVCTVIGFPLGATLPDVKAYETRRAIFDGAHEVDMVINIGALKSGDDCTVEYDIRAVVEAAHEHNVLCKVIIETALLSDEEKVRACLAAKRAGADYVKTSTGFSKGGATVADVALMRQVVGEEMGVKASGGVRDLSQARQMIEAGATRIGASVGVKIVQEAGGQNSSSQDAKPAY</sequence>
<evidence type="ECO:0000313" key="8">
    <source>
        <dbReference type="EMBL" id="CDM66656.1"/>
    </source>
</evidence>
<dbReference type="Proteomes" id="UP000031518">
    <property type="component" value="Unassembled WGS sequence"/>
</dbReference>
<evidence type="ECO:0000256" key="7">
    <source>
        <dbReference type="HAMAP-Rule" id="MF_00114"/>
    </source>
</evidence>